<feature type="non-terminal residue" evidence="6">
    <location>
        <position position="1"/>
    </location>
</feature>
<keyword evidence="3 5" id="KW-1133">Transmembrane helix</keyword>
<accession>A0AAV2RWD8</accession>
<evidence type="ECO:0000256" key="4">
    <source>
        <dbReference type="ARBA" id="ARBA00023136"/>
    </source>
</evidence>
<evidence type="ECO:0000256" key="5">
    <source>
        <dbReference type="SAM" id="Phobius"/>
    </source>
</evidence>
<dbReference type="SUPFAM" id="SSF103473">
    <property type="entry name" value="MFS general substrate transporter"/>
    <property type="match status" value="1"/>
</dbReference>
<gene>
    <name evidence="6" type="ORF">MNOR_LOCUS28931</name>
</gene>
<comment type="caution">
    <text evidence="6">The sequence shown here is derived from an EMBL/GenBank/DDBJ whole genome shotgun (WGS) entry which is preliminary data.</text>
</comment>
<feature type="transmembrane region" description="Helical" evidence="5">
    <location>
        <begin position="65"/>
        <end position="83"/>
    </location>
</feature>
<evidence type="ECO:0000313" key="6">
    <source>
        <dbReference type="EMBL" id="CAL4141806.1"/>
    </source>
</evidence>
<dbReference type="EMBL" id="CAXKWB010032737">
    <property type="protein sequence ID" value="CAL4141806.1"/>
    <property type="molecule type" value="Genomic_DNA"/>
</dbReference>
<organism evidence="6 7">
    <name type="scientific">Meganyctiphanes norvegica</name>
    <name type="common">Northern krill</name>
    <name type="synonym">Thysanopoda norvegica</name>
    <dbReference type="NCBI Taxonomy" id="48144"/>
    <lineage>
        <taxon>Eukaryota</taxon>
        <taxon>Metazoa</taxon>
        <taxon>Ecdysozoa</taxon>
        <taxon>Arthropoda</taxon>
        <taxon>Crustacea</taxon>
        <taxon>Multicrustacea</taxon>
        <taxon>Malacostraca</taxon>
        <taxon>Eumalacostraca</taxon>
        <taxon>Eucarida</taxon>
        <taxon>Euphausiacea</taxon>
        <taxon>Euphausiidae</taxon>
        <taxon>Meganyctiphanes</taxon>
    </lineage>
</organism>
<evidence type="ECO:0000256" key="3">
    <source>
        <dbReference type="ARBA" id="ARBA00022989"/>
    </source>
</evidence>
<evidence type="ECO:0000256" key="1">
    <source>
        <dbReference type="ARBA" id="ARBA00004141"/>
    </source>
</evidence>
<name>A0AAV2RWD8_MEGNR</name>
<protein>
    <submittedName>
        <fullName evidence="6">Uncharacterized protein</fullName>
    </submittedName>
</protein>
<dbReference type="Proteomes" id="UP001497623">
    <property type="component" value="Unassembled WGS sequence"/>
</dbReference>
<dbReference type="PANTHER" id="PTHR23507">
    <property type="entry name" value="ZGC:174356"/>
    <property type="match status" value="1"/>
</dbReference>
<dbReference type="PANTHER" id="PTHR23507:SF1">
    <property type="entry name" value="FI18259P1-RELATED"/>
    <property type="match status" value="1"/>
</dbReference>
<evidence type="ECO:0000256" key="2">
    <source>
        <dbReference type="ARBA" id="ARBA00022692"/>
    </source>
</evidence>
<evidence type="ECO:0000313" key="7">
    <source>
        <dbReference type="Proteomes" id="UP001497623"/>
    </source>
</evidence>
<keyword evidence="2 5" id="KW-0812">Transmembrane</keyword>
<dbReference type="GO" id="GO:0022857">
    <property type="term" value="F:transmembrane transporter activity"/>
    <property type="evidence" value="ECO:0007669"/>
    <property type="project" value="TreeGrafter"/>
</dbReference>
<reference evidence="6 7" key="1">
    <citation type="submission" date="2024-05" db="EMBL/GenBank/DDBJ databases">
        <authorList>
            <person name="Wallberg A."/>
        </authorList>
    </citation>
    <scope>NUCLEOTIDE SEQUENCE [LARGE SCALE GENOMIC DNA]</scope>
</reference>
<comment type="subcellular location">
    <subcellularLocation>
        <location evidence="1">Membrane</location>
        <topology evidence="1">Multi-pass membrane protein</topology>
    </subcellularLocation>
</comment>
<keyword evidence="4 5" id="KW-0472">Membrane</keyword>
<dbReference type="GO" id="GO:0016020">
    <property type="term" value="C:membrane"/>
    <property type="evidence" value="ECO:0007669"/>
    <property type="project" value="UniProtKB-SubCell"/>
</dbReference>
<keyword evidence="7" id="KW-1185">Reference proteome</keyword>
<dbReference type="InterPro" id="IPR036259">
    <property type="entry name" value="MFS_trans_sf"/>
</dbReference>
<sequence length="112" mass="12059">ASLCAVCGGMILSSSRSALTKIVPPSEITSVFAVLSVLEIILPMADNPLYTYIYSATLETFPGTVFTVASATSAIGCFLYTWLSTSFPKESKIQKQSLVDEEMQNVDDISVH</sequence>
<proteinExistence type="predicted"/>
<dbReference type="AlphaFoldDB" id="A0AAV2RWD8"/>